<dbReference type="PROSITE" id="PS50249">
    <property type="entry name" value="MPN"/>
    <property type="match status" value="1"/>
</dbReference>
<dbReference type="NCBIfam" id="NF000642">
    <property type="entry name" value="PRK00024.1"/>
    <property type="match status" value="1"/>
</dbReference>
<keyword evidence="3" id="KW-0378">Hydrolase</keyword>
<dbReference type="InterPro" id="IPR020891">
    <property type="entry name" value="UPF0758_CS"/>
</dbReference>
<evidence type="ECO:0000313" key="8">
    <source>
        <dbReference type="EMBL" id="KGT95491.1"/>
    </source>
</evidence>
<dbReference type="InterPro" id="IPR025657">
    <property type="entry name" value="RadC_JAB"/>
</dbReference>
<evidence type="ECO:0000256" key="4">
    <source>
        <dbReference type="ARBA" id="ARBA00022833"/>
    </source>
</evidence>
<evidence type="ECO:0000313" key="9">
    <source>
        <dbReference type="Proteomes" id="UP000030351"/>
    </source>
</evidence>
<dbReference type="SUPFAM" id="SSF102712">
    <property type="entry name" value="JAB1/MPN domain"/>
    <property type="match status" value="1"/>
</dbReference>
<reference evidence="8 9" key="1">
    <citation type="submission" date="2014-10" db="EMBL/GenBank/DDBJ databases">
        <title>Genome sequence of Erwinia typographi M043b.</title>
        <authorList>
            <person name="Chan K.-G."/>
            <person name="Tan W.-S."/>
        </authorList>
    </citation>
    <scope>NUCLEOTIDE SEQUENCE [LARGE SCALE GENOMIC DNA]</scope>
    <source>
        <strain evidence="8 9">M043b</strain>
    </source>
</reference>
<dbReference type="Pfam" id="PF20582">
    <property type="entry name" value="UPF0758_N"/>
    <property type="match status" value="1"/>
</dbReference>
<keyword evidence="5" id="KW-0482">Metalloprotease</keyword>
<dbReference type="STRING" id="371042.NG99_03560"/>
<dbReference type="PANTHER" id="PTHR30471">
    <property type="entry name" value="DNA REPAIR PROTEIN RADC"/>
    <property type="match status" value="1"/>
</dbReference>
<dbReference type="Proteomes" id="UP000030351">
    <property type="component" value="Unassembled WGS sequence"/>
</dbReference>
<keyword evidence="9" id="KW-1185">Reference proteome</keyword>
<evidence type="ECO:0000256" key="5">
    <source>
        <dbReference type="ARBA" id="ARBA00023049"/>
    </source>
</evidence>
<dbReference type="GO" id="GO:0008237">
    <property type="term" value="F:metallopeptidase activity"/>
    <property type="evidence" value="ECO:0007669"/>
    <property type="project" value="UniProtKB-KW"/>
</dbReference>
<dbReference type="GO" id="GO:0046872">
    <property type="term" value="F:metal ion binding"/>
    <property type="evidence" value="ECO:0007669"/>
    <property type="project" value="UniProtKB-KW"/>
</dbReference>
<comment type="similarity">
    <text evidence="6">Belongs to the UPF0758 family.</text>
</comment>
<dbReference type="NCBIfam" id="TIGR00608">
    <property type="entry name" value="radc"/>
    <property type="match status" value="1"/>
</dbReference>
<dbReference type="Gene3D" id="3.40.140.10">
    <property type="entry name" value="Cytidine Deaminase, domain 2"/>
    <property type="match status" value="1"/>
</dbReference>
<sequence>MMNNWLERPPREKLLAEGVETLTDTELLAIFLRTGAGGTHVMALAEQLIRTFGSLYSLMTAKREVFNEIKGIGDAKYAQIHAIAELARRFFTCAQAQERQVASGTAEMLNYFYSKLAHREREIFMVVFFDNQHRVIHSSEMFAGTIDRVEVHPREIVKEALARNASAIILAHNHPSGIARPSKADHTVTRKVVAACQLLNIQVLDHIVIGRGESVSFAERGWI</sequence>
<feature type="domain" description="MPN" evidence="7">
    <location>
        <begin position="101"/>
        <end position="223"/>
    </location>
</feature>
<evidence type="ECO:0000256" key="3">
    <source>
        <dbReference type="ARBA" id="ARBA00022801"/>
    </source>
</evidence>
<dbReference type="Gene3D" id="1.10.150.20">
    <property type="entry name" value="5' to 3' exonuclease, C-terminal subdomain"/>
    <property type="match status" value="1"/>
</dbReference>
<organism evidence="8 9">
    <name type="scientific">Erwinia typographi</name>
    <dbReference type="NCBI Taxonomy" id="371042"/>
    <lineage>
        <taxon>Bacteria</taxon>
        <taxon>Pseudomonadati</taxon>
        <taxon>Pseudomonadota</taxon>
        <taxon>Gammaproteobacteria</taxon>
        <taxon>Enterobacterales</taxon>
        <taxon>Erwiniaceae</taxon>
        <taxon>Erwinia</taxon>
    </lineage>
</organism>
<evidence type="ECO:0000256" key="2">
    <source>
        <dbReference type="ARBA" id="ARBA00022723"/>
    </source>
</evidence>
<dbReference type="InterPro" id="IPR046778">
    <property type="entry name" value="UPF0758_N"/>
</dbReference>
<dbReference type="InterPro" id="IPR037518">
    <property type="entry name" value="MPN"/>
</dbReference>
<dbReference type="GO" id="GO:0006508">
    <property type="term" value="P:proteolysis"/>
    <property type="evidence" value="ECO:0007669"/>
    <property type="project" value="UniProtKB-KW"/>
</dbReference>
<dbReference type="CDD" id="cd08071">
    <property type="entry name" value="MPN_DUF2466"/>
    <property type="match status" value="1"/>
</dbReference>
<accession>A0A0A3ZD09</accession>
<dbReference type="OrthoDB" id="9804482at2"/>
<proteinExistence type="inferred from homology"/>
<evidence type="ECO:0000256" key="6">
    <source>
        <dbReference type="RuleBase" id="RU003797"/>
    </source>
</evidence>
<evidence type="ECO:0000259" key="7">
    <source>
        <dbReference type="PROSITE" id="PS50249"/>
    </source>
</evidence>
<dbReference type="InterPro" id="IPR001405">
    <property type="entry name" value="UPF0758"/>
</dbReference>
<keyword evidence="1" id="KW-0645">Protease</keyword>
<dbReference type="EMBL" id="JRUQ01000016">
    <property type="protein sequence ID" value="KGT95491.1"/>
    <property type="molecule type" value="Genomic_DNA"/>
</dbReference>
<evidence type="ECO:0000256" key="1">
    <source>
        <dbReference type="ARBA" id="ARBA00022670"/>
    </source>
</evidence>
<dbReference type="eggNOG" id="COG2003">
    <property type="taxonomic scope" value="Bacteria"/>
</dbReference>
<dbReference type="PROSITE" id="PS01302">
    <property type="entry name" value="UPF0758"/>
    <property type="match status" value="1"/>
</dbReference>
<dbReference type="InterPro" id="IPR010994">
    <property type="entry name" value="RuvA_2-like"/>
</dbReference>
<dbReference type="RefSeq" id="WP_034888615.1">
    <property type="nucleotide sequence ID" value="NZ_JRUQ01000016.1"/>
</dbReference>
<dbReference type="Pfam" id="PF04002">
    <property type="entry name" value="RadC"/>
    <property type="match status" value="1"/>
</dbReference>
<comment type="caution">
    <text evidence="8">The sequence shown here is derived from an EMBL/GenBank/DDBJ whole genome shotgun (WGS) entry which is preliminary data.</text>
</comment>
<name>A0A0A3ZD09_9GAMM</name>
<keyword evidence="2" id="KW-0479">Metal-binding</keyword>
<dbReference type="SUPFAM" id="SSF47781">
    <property type="entry name" value="RuvA domain 2-like"/>
    <property type="match status" value="1"/>
</dbReference>
<dbReference type="AlphaFoldDB" id="A0A0A3ZD09"/>
<keyword evidence="4" id="KW-0862">Zinc</keyword>
<dbReference type="PANTHER" id="PTHR30471:SF3">
    <property type="entry name" value="UPF0758 PROTEIN YEES-RELATED"/>
    <property type="match status" value="1"/>
</dbReference>
<protein>
    <recommendedName>
        <fullName evidence="7">MPN domain-containing protein</fullName>
    </recommendedName>
</protein>
<gene>
    <name evidence="8" type="ORF">NG99_03560</name>
</gene>